<dbReference type="PANTHER" id="PTHR30250">
    <property type="entry name" value="PST FAMILY PREDICTED COLANIC ACID TRANSPORTER"/>
    <property type="match status" value="1"/>
</dbReference>
<keyword evidence="8" id="KW-1185">Reference proteome</keyword>
<evidence type="ECO:0000256" key="5">
    <source>
        <dbReference type="ARBA" id="ARBA00023136"/>
    </source>
</evidence>
<evidence type="ECO:0000256" key="4">
    <source>
        <dbReference type="ARBA" id="ARBA00022989"/>
    </source>
</evidence>
<keyword evidence="2" id="KW-1003">Cell membrane</keyword>
<evidence type="ECO:0000256" key="1">
    <source>
        <dbReference type="ARBA" id="ARBA00004651"/>
    </source>
</evidence>
<dbReference type="InterPro" id="IPR002797">
    <property type="entry name" value="Polysacc_synth"/>
</dbReference>
<proteinExistence type="predicted"/>
<gene>
    <name evidence="7" type="ORF">AWB76_06038</name>
</gene>
<feature type="transmembrane region" description="Helical" evidence="6">
    <location>
        <begin position="20"/>
        <end position="45"/>
    </location>
</feature>
<reference evidence="8" key="1">
    <citation type="submission" date="2016-01" db="EMBL/GenBank/DDBJ databases">
        <authorList>
            <person name="Peeters Charlotte."/>
        </authorList>
    </citation>
    <scope>NUCLEOTIDE SEQUENCE [LARGE SCALE GENOMIC DNA]</scope>
</reference>
<keyword evidence="5 6" id="KW-0472">Membrane</keyword>
<feature type="transmembrane region" description="Helical" evidence="6">
    <location>
        <begin position="349"/>
        <end position="373"/>
    </location>
</feature>
<dbReference type="Proteomes" id="UP000054624">
    <property type="component" value="Unassembled WGS sequence"/>
</dbReference>
<comment type="subcellular location">
    <subcellularLocation>
        <location evidence="1">Cell membrane</location>
        <topology evidence="1">Multi-pass membrane protein</topology>
    </subcellularLocation>
</comment>
<dbReference type="OrthoDB" id="9800982at2"/>
<keyword evidence="4 6" id="KW-1133">Transmembrane helix</keyword>
<feature type="transmembrane region" description="Helical" evidence="6">
    <location>
        <begin position="385"/>
        <end position="402"/>
    </location>
</feature>
<dbReference type="EMBL" id="FCOI02000028">
    <property type="protein sequence ID" value="SAK86323.1"/>
    <property type="molecule type" value="Genomic_DNA"/>
</dbReference>
<dbReference type="RefSeq" id="WP_074171437.1">
    <property type="nucleotide sequence ID" value="NZ_FCOI02000028.1"/>
</dbReference>
<dbReference type="InterPro" id="IPR050833">
    <property type="entry name" value="Poly_Biosynth_Transport"/>
</dbReference>
<organism evidence="7 8">
    <name type="scientific">Caballeronia temeraria</name>
    <dbReference type="NCBI Taxonomy" id="1777137"/>
    <lineage>
        <taxon>Bacteria</taxon>
        <taxon>Pseudomonadati</taxon>
        <taxon>Pseudomonadota</taxon>
        <taxon>Betaproteobacteria</taxon>
        <taxon>Burkholderiales</taxon>
        <taxon>Burkholderiaceae</taxon>
        <taxon>Caballeronia</taxon>
    </lineage>
</organism>
<dbReference type="STRING" id="1777137.AWB76_06038"/>
<evidence type="ECO:0000256" key="3">
    <source>
        <dbReference type="ARBA" id="ARBA00022692"/>
    </source>
</evidence>
<protein>
    <submittedName>
        <fullName evidence="7">Polysaccharide biosynthesis protein</fullName>
    </submittedName>
</protein>
<dbReference type="GO" id="GO:0005886">
    <property type="term" value="C:plasma membrane"/>
    <property type="evidence" value="ECO:0007669"/>
    <property type="project" value="UniProtKB-SubCell"/>
</dbReference>
<feature type="transmembrane region" description="Helical" evidence="6">
    <location>
        <begin position="95"/>
        <end position="116"/>
    </location>
</feature>
<evidence type="ECO:0000313" key="7">
    <source>
        <dbReference type="EMBL" id="SAK86323.1"/>
    </source>
</evidence>
<evidence type="ECO:0000256" key="2">
    <source>
        <dbReference type="ARBA" id="ARBA00022475"/>
    </source>
</evidence>
<feature type="transmembrane region" description="Helical" evidence="6">
    <location>
        <begin position="136"/>
        <end position="157"/>
    </location>
</feature>
<dbReference type="PANTHER" id="PTHR30250:SF11">
    <property type="entry name" value="O-ANTIGEN TRANSPORTER-RELATED"/>
    <property type="match status" value="1"/>
</dbReference>
<keyword evidence="3 6" id="KW-0812">Transmembrane</keyword>
<evidence type="ECO:0000256" key="6">
    <source>
        <dbReference type="SAM" id="Phobius"/>
    </source>
</evidence>
<feature type="transmembrane region" description="Helical" evidence="6">
    <location>
        <begin position="272"/>
        <end position="295"/>
    </location>
</feature>
<name>A0A158CVB3_9BURK</name>
<feature type="transmembrane region" description="Helical" evidence="6">
    <location>
        <begin position="57"/>
        <end position="75"/>
    </location>
</feature>
<feature type="transmembrane region" description="Helical" evidence="6">
    <location>
        <begin position="195"/>
        <end position="213"/>
    </location>
</feature>
<sequence length="442" mass="47553">MNFPRSITQRLRSSGSALELVFKGANALFVKLAGTAFSFAFIVLLSRGAGKSAAGNYFLALNITTVLATIARFGLDNAVTRSAALALRQEDRQTLKGILLSSLIFTLTISIVFALLLACFSDPVGRVFNNADLSPVLRLMAVSIVPVALYTICFQFLQGVGSTQSAVKLSTIWPQLASLIILAPTLYIMPANAGGIAYALGAFVALGIAYIYVSRHPLLQWKAVRPNFNQGSVFSMGKVLFVASLCELSMTWAPSILVGFMRSSGDVALFSVAQRITMLIGFFFISINMIAMPKIAALCADFDWRGVAHTVKRSSILMTAGALPLFILCVVCPRFLLRVFGDGFVDASSALIILAIGQMASVVTGPVASTLVMCGRERTYRNIQIIAGLFCLSSLTILTRAYGPNGAALAVAATNWLQKLLCAYFVWSRFSTDSRTVPSRTR</sequence>
<accession>A0A158CVB3</accession>
<evidence type="ECO:0000313" key="8">
    <source>
        <dbReference type="Proteomes" id="UP000054624"/>
    </source>
</evidence>
<feature type="transmembrane region" description="Helical" evidence="6">
    <location>
        <begin position="316"/>
        <end position="337"/>
    </location>
</feature>
<feature type="transmembrane region" description="Helical" evidence="6">
    <location>
        <begin position="169"/>
        <end position="189"/>
    </location>
</feature>
<dbReference type="Pfam" id="PF01943">
    <property type="entry name" value="Polysacc_synt"/>
    <property type="match status" value="1"/>
</dbReference>
<feature type="transmembrane region" description="Helical" evidence="6">
    <location>
        <begin position="233"/>
        <end position="252"/>
    </location>
</feature>
<feature type="transmembrane region" description="Helical" evidence="6">
    <location>
        <begin position="408"/>
        <end position="427"/>
    </location>
</feature>
<dbReference type="AlphaFoldDB" id="A0A158CVB3"/>